<evidence type="ECO:0000259" key="1">
    <source>
        <dbReference type="Pfam" id="PF07885"/>
    </source>
</evidence>
<dbReference type="GeneID" id="92500546"/>
<dbReference type="RefSeq" id="WP_034827464.1">
    <property type="nucleotide sequence ID" value="NZ_AWFA01000033.1"/>
</dbReference>
<accession>A0A062TQZ4</accession>
<dbReference type="EMBL" id="AWFB01000037">
    <property type="protein sequence ID" value="RAN32153.1"/>
    <property type="molecule type" value="Genomic_DNA"/>
</dbReference>
<proteinExistence type="predicted"/>
<dbReference type="SUPFAM" id="SSF81324">
    <property type="entry name" value="Voltage-gated potassium channels"/>
    <property type="match status" value="1"/>
</dbReference>
<feature type="domain" description="Potassium channel" evidence="1">
    <location>
        <begin position="77"/>
        <end position="130"/>
    </location>
</feature>
<comment type="caution">
    <text evidence="2">The sequence shown here is derived from an EMBL/GenBank/DDBJ whole genome shotgun (WGS) entry which is preliminary data.</text>
</comment>
<dbReference type="InterPro" id="IPR013099">
    <property type="entry name" value="K_chnl_dom"/>
</dbReference>
<dbReference type="Pfam" id="PF07885">
    <property type="entry name" value="Ion_trans_2"/>
    <property type="match status" value="1"/>
</dbReference>
<evidence type="ECO:0000313" key="2">
    <source>
        <dbReference type="EMBL" id="RAN32153.1"/>
    </source>
</evidence>
<reference evidence="2 3" key="1">
    <citation type="submission" date="2013-04" db="EMBL/GenBank/DDBJ databases">
        <title>Hyphomonas sp. T24B3 Genome Sequencing.</title>
        <authorList>
            <person name="Lai Q."/>
            <person name="Shao Z."/>
        </authorList>
    </citation>
    <scope>NUCLEOTIDE SEQUENCE [LARGE SCALE GENOMIC DNA]</scope>
    <source>
        <strain evidence="2 3">T24B3</strain>
    </source>
</reference>
<gene>
    <name evidence="2" type="ORF">HY3_15565</name>
</gene>
<dbReference type="Gene3D" id="1.10.287.70">
    <property type="match status" value="1"/>
</dbReference>
<sequence>MIIATLIGLLTFVLASTVHYLALAHLHRRLNHEARSGLPIVVSGIVGAGLAHLAEAALYATSFTLLDAFDLGGFKGGEADGFMDIFYFSLVNYTSLGLGDIYPTGHSRFLAGLESLNGFLLISCSASFIFLLMRNQMDGPTSGGIQASD</sequence>
<keyword evidence="3" id="KW-1185">Reference proteome</keyword>
<evidence type="ECO:0000313" key="3">
    <source>
        <dbReference type="Proteomes" id="UP000249123"/>
    </source>
</evidence>
<dbReference type="STRING" id="1280941.HY2_14980"/>
<dbReference type="eggNOG" id="ENOG5031669">
    <property type="taxonomic scope" value="Bacteria"/>
</dbReference>
<dbReference type="Proteomes" id="UP000249123">
    <property type="component" value="Unassembled WGS sequence"/>
</dbReference>
<protein>
    <recommendedName>
        <fullName evidence="1">Potassium channel domain-containing protein</fullName>
    </recommendedName>
</protein>
<name>A0A062TQZ4_9PROT</name>
<organism evidence="2 3">
    <name type="scientific">Hyphomonas pacifica</name>
    <dbReference type="NCBI Taxonomy" id="1280941"/>
    <lineage>
        <taxon>Bacteria</taxon>
        <taxon>Pseudomonadati</taxon>
        <taxon>Pseudomonadota</taxon>
        <taxon>Alphaproteobacteria</taxon>
        <taxon>Hyphomonadales</taxon>
        <taxon>Hyphomonadaceae</taxon>
        <taxon>Hyphomonas</taxon>
    </lineage>
</organism>
<dbReference type="AlphaFoldDB" id="A0A062TQZ4"/>
<dbReference type="OrthoDB" id="2974133at2"/>